<evidence type="ECO:0000256" key="1">
    <source>
        <dbReference type="SAM" id="Phobius"/>
    </source>
</evidence>
<dbReference type="SUPFAM" id="SSF48452">
    <property type="entry name" value="TPR-like"/>
    <property type="match status" value="1"/>
</dbReference>
<organism evidence="2 3">
    <name type="scientific">Linum tenue</name>
    <dbReference type="NCBI Taxonomy" id="586396"/>
    <lineage>
        <taxon>Eukaryota</taxon>
        <taxon>Viridiplantae</taxon>
        <taxon>Streptophyta</taxon>
        <taxon>Embryophyta</taxon>
        <taxon>Tracheophyta</taxon>
        <taxon>Spermatophyta</taxon>
        <taxon>Magnoliopsida</taxon>
        <taxon>eudicotyledons</taxon>
        <taxon>Gunneridae</taxon>
        <taxon>Pentapetalae</taxon>
        <taxon>rosids</taxon>
        <taxon>fabids</taxon>
        <taxon>Malpighiales</taxon>
        <taxon>Linaceae</taxon>
        <taxon>Linum</taxon>
    </lineage>
</organism>
<dbReference type="Proteomes" id="UP001154282">
    <property type="component" value="Unassembled WGS sequence"/>
</dbReference>
<reference evidence="2" key="1">
    <citation type="submission" date="2022-08" db="EMBL/GenBank/DDBJ databases">
        <authorList>
            <person name="Gutierrez-Valencia J."/>
        </authorList>
    </citation>
    <scope>NUCLEOTIDE SEQUENCE</scope>
</reference>
<dbReference type="PANTHER" id="PTHR36350">
    <property type="entry name" value="TRANSMEMBRANE PROTEIN"/>
    <property type="match status" value="1"/>
</dbReference>
<sequence>MAGTVQNGLSSNIPLPPAAKLTRAAIPNNNHKLHFRLGHDHASFRSFSRARKHRCRFGLRGRVIVCAEGKWPMPWRDEKKQSKCRDGNEGKLEVVRSFVLACALGVGIIGVSLMRRDRVALAGPRELYQKAPQSSPVGGAGYSLGGRTALRSLLDVPKLMASSKVEPFQVEFELPYSPSTAEVIPIKMHAVKLMAHGQSEAAVKFLRDAVYLYKNRKDNEPAYNVGMVLVEILICQGKYKEALECNSLNEHQRLPSDGRFPLYKAIIYTMLDNKAEAKKWWEQYIEAVEQGIELPQDPDIA</sequence>
<proteinExistence type="predicted"/>
<keyword evidence="3" id="KW-1185">Reference proteome</keyword>
<protein>
    <submittedName>
        <fullName evidence="2">Uncharacterized protein</fullName>
    </submittedName>
</protein>
<dbReference type="AlphaFoldDB" id="A0AAV0QJM7"/>
<evidence type="ECO:0000313" key="2">
    <source>
        <dbReference type="EMBL" id="CAI0545091.1"/>
    </source>
</evidence>
<dbReference type="EMBL" id="CAMGYJ010000009">
    <property type="protein sequence ID" value="CAI0545091.1"/>
    <property type="molecule type" value="Genomic_DNA"/>
</dbReference>
<accession>A0AAV0QJM7</accession>
<keyword evidence="1" id="KW-1133">Transmembrane helix</keyword>
<dbReference type="PANTHER" id="PTHR36350:SF2">
    <property type="entry name" value="PROTEIN, PUTATIVE-RELATED"/>
    <property type="match status" value="1"/>
</dbReference>
<dbReference type="Gene3D" id="1.25.40.10">
    <property type="entry name" value="Tetratricopeptide repeat domain"/>
    <property type="match status" value="1"/>
</dbReference>
<evidence type="ECO:0000313" key="3">
    <source>
        <dbReference type="Proteomes" id="UP001154282"/>
    </source>
</evidence>
<feature type="transmembrane region" description="Helical" evidence="1">
    <location>
        <begin position="95"/>
        <end position="114"/>
    </location>
</feature>
<keyword evidence="1" id="KW-0812">Transmembrane</keyword>
<keyword evidence="1" id="KW-0472">Membrane</keyword>
<name>A0AAV0QJM7_9ROSI</name>
<comment type="caution">
    <text evidence="2">The sequence shown here is derived from an EMBL/GenBank/DDBJ whole genome shotgun (WGS) entry which is preliminary data.</text>
</comment>
<gene>
    <name evidence="2" type="ORF">LITE_LOCUS43432</name>
</gene>
<dbReference type="InterPro" id="IPR011990">
    <property type="entry name" value="TPR-like_helical_dom_sf"/>
</dbReference>